<accession>A0A8H4EVP5</accession>
<keyword evidence="3" id="KW-0677">Repeat</keyword>
<protein>
    <submittedName>
        <fullName evidence="9">Transient receptor potential cation channel subfamily a member 1-like</fullName>
    </submittedName>
</protein>
<feature type="transmembrane region" description="Helical" evidence="7">
    <location>
        <begin position="829"/>
        <end position="847"/>
    </location>
</feature>
<comment type="caution">
    <text evidence="9">The sequence shown here is derived from an EMBL/GenBank/DDBJ whole genome shotgun (WGS) entry which is preliminary data.</text>
</comment>
<feature type="region of interest" description="Disordered" evidence="6">
    <location>
        <begin position="1"/>
        <end position="23"/>
    </location>
</feature>
<dbReference type="Pfam" id="PF00520">
    <property type="entry name" value="Ion_trans"/>
    <property type="match status" value="1"/>
</dbReference>
<reference evidence="9 10" key="1">
    <citation type="journal article" date="2019" name="Environ. Microbiol.">
        <title>At the nexus of three kingdoms: the genome of the mycorrhizal fungus Gigaspora margarita provides insights into plant, endobacterial and fungal interactions.</title>
        <authorList>
            <person name="Venice F."/>
            <person name="Ghignone S."/>
            <person name="Salvioli di Fossalunga A."/>
            <person name="Amselem J."/>
            <person name="Novero M."/>
            <person name="Xianan X."/>
            <person name="Sedzielewska Toro K."/>
            <person name="Morin E."/>
            <person name="Lipzen A."/>
            <person name="Grigoriev I.V."/>
            <person name="Henrissat B."/>
            <person name="Martin F.M."/>
            <person name="Bonfante P."/>
        </authorList>
    </citation>
    <scope>NUCLEOTIDE SEQUENCE [LARGE SCALE GENOMIC DNA]</scope>
    <source>
        <strain evidence="9 10">BEG34</strain>
    </source>
</reference>
<keyword evidence="2 7" id="KW-0812">Transmembrane</keyword>
<dbReference type="SUPFAM" id="SSF82171">
    <property type="entry name" value="DPP6 N-terminal domain-like"/>
    <property type="match status" value="1"/>
</dbReference>
<dbReference type="OrthoDB" id="2352140at2759"/>
<keyword evidence="4 7" id="KW-1133">Transmembrane helix</keyword>
<keyword evidence="10" id="KW-1185">Reference proteome</keyword>
<evidence type="ECO:0000256" key="3">
    <source>
        <dbReference type="ARBA" id="ARBA00022737"/>
    </source>
</evidence>
<name>A0A8H4EVP5_GIGMA</name>
<feature type="transmembrane region" description="Helical" evidence="7">
    <location>
        <begin position="996"/>
        <end position="1021"/>
    </location>
</feature>
<dbReference type="AlphaFoldDB" id="A0A8H4EVP5"/>
<sequence length="1116" mass="131362">MSTREQSDHMEIKVEESGGHEHKGPIYPHRYEITNLICSPNLKYIATLSEKDESILIWPVLGNEPYLKASTNLKITELDTQEDIERVYKLEELSDDALIVLISETSCIMYDTNKEQHVAIPHFNEQVLQTSEIHVSFFKNGYFVFISESKLYLYSVITKDPNTWLQCKNIFGFTIELKHCSLSRDGRLLIGKEFFKFQWDINSEKFEMQYPVADDFIFNKYENLLAVWHNRDLTLNIYSKKGIKILSHKIKIDNYKKQDNEYFQINFLNLGERLLISHFTNAKMQNYLIDPYQEYSKDSKKNTNIKLQNYLIDPYQEDSKDLKKNTNIELDLYNELNSKYVGFIPKKIFENKIIGIVNRKVQVHDLFQKDFQVYLQEETNDKNKIHFLCIMKEILKNIEEAESYISGPIKDDTELIYQIKQEHMELVIWEYGKNSDGKMELTAHRKGDHPAKLNVMDIFVEKDSPESLIILAFKSLTNGELMIITKWHHLLIREFTIVVALDNDEIQIKYFFNTSYLRDLLNDYKDFLKKCKMDSEMGSEIDKDLLKCKVVSEKLFSVDYFKFIFKNFDFGIFDPNNTLSKLIEGHINDNSFFALYAQNLLAAAISERRIDLVDQVFVKCMEIIYDDPAKIDVLKIISSLSLELHEIYPDYFNRFISQTSLLLHPSHFLRRAHIFYTSDSHLQPHAIEPFMFKLSLPARIYLLISNFISRLIFFYKKFYRGLSKIKLVDKQSTIPAIHLVVPLPGFSTYDTDYSFWKEMLGRPKSNGFVEIQTPELYSSWGGEVLLNFKWNMFGKYYYYFDWAIYTFFLMTFSLAVTETGRVSESVKELLLWTSIILGLFLLIYIELRQFIFNWRQYIFNLWNCFDFGSLVSPVVISIYWLLNGPPPLWAPSLSCLFLDIKFLFYLRAFEYFGVYFAIITGVAQTAFSYLIVLGMIILAFAHALYILLQETSKNIGSNDVNTDLYTSFDTSLLAVYLLMTGDNSSLSTWDYHTNRVLVLLMVAFSFFTVIYLLNLFIGLLSNAIEEYDNRAEFLIQKAEIVAVIELFWLFPRQRRWQHWFPEYIYYAAHRDKVYRKIVEISNDNDLTENKRPIISEELVKLTGIPESVLNKHFKHC</sequence>
<dbReference type="Gene3D" id="1.10.287.70">
    <property type="match status" value="1"/>
</dbReference>
<keyword evidence="5 7" id="KW-0472">Membrane</keyword>
<evidence type="ECO:0000256" key="4">
    <source>
        <dbReference type="ARBA" id="ARBA00022989"/>
    </source>
</evidence>
<organism evidence="9 10">
    <name type="scientific">Gigaspora margarita</name>
    <dbReference type="NCBI Taxonomy" id="4874"/>
    <lineage>
        <taxon>Eukaryota</taxon>
        <taxon>Fungi</taxon>
        <taxon>Fungi incertae sedis</taxon>
        <taxon>Mucoromycota</taxon>
        <taxon>Glomeromycotina</taxon>
        <taxon>Glomeromycetes</taxon>
        <taxon>Diversisporales</taxon>
        <taxon>Gigasporaceae</taxon>
        <taxon>Gigaspora</taxon>
    </lineage>
</organism>
<evidence type="ECO:0000256" key="6">
    <source>
        <dbReference type="SAM" id="MobiDB-lite"/>
    </source>
</evidence>
<keyword evidence="9" id="KW-0675">Receptor</keyword>
<dbReference type="InterPro" id="IPR024862">
    <property type="entry name" value="TRPV"/>
</dbReference>
<feature type="transmembrane region" description="Helical" evidence="7">
    <location>
        <begin position="913"/>
        <end position="944"/>
    </location>
</feature>
<feature type="transmembrane region" description="Helical" evidence="7">
    <location>
        <begin position="859"/>
        <end position="882"/>
    </location>
</feature>
<dbReference type="GO" id="GO:0005216">
    <property type="term" value="F:monoatomic ion channel activity"/>
    <property type="evidence" value="ECO:0007669"/>
    <property type="project" value="InterPro"/>
</dbReference>
<evidence type="ECO:0000259" key="8">
    <source>
        <dbReference type="Pfam" id="PF00520"/>
    </source>
</evidence>
<evidence type="ECO:0000313" key="10">
    <source>
        <dbReference type="Proteomes" id="UP000439903"/>
    </source>
</evidence>
<dbReference type="PANTHER" id="PTHR10582">
    <property type="entry name" value="TRANSIENT RECEPTOR POTENTIAL ION CHANNEL PROTEIN"/>
    <property type="match status" value="1"/>
</dbReference>
<dbReference type="PANTHER" id="PTHR10582:SF2">
    <property type="entry name" value="INACTIVE"/>
    <property type="match status" value="1"/>
</dbReference>
<evidence type="ECO:0000256" key="2">
    <source>
        <dbReference type="ARBA" id="ARBA00022692"/>
    </source>
</evidence>
<gene>
    <name evidence="9" type="ORF">F8M41_009256</name>
</gene>
<evidence type="ECO:0000256" key="1">
    <source>
        <dbReference type="ARBA" id="ARBA00004141"/>
    </source>
</evidence>
<proteinExistence type="predicted"/>
<comment type="subcellular location">
    <subcellularLocation>
        <location evidence="1">Membrane</location>
        <topology evidence="1">Multi-pass membrane protein</topology>
    </subcellularLocation>
</comment>
<feature type="transmembrane region" description="Helical" evidence="7">
    <location>
        <begin position="698"/>
        <end position="715"/>
    </location>
</feature>
<dbReference type="Proteomes" id="UP000439903">
    <property type="component" value="Unassembled WGS sequence"/>
</dbReference>
<dbReference type="GO" id="GO:0005886">
    <property type="term" value="C:plasma membrane"/>
    <property type="evidence" value="ECO:0007669"/>
    <property type="project" value="TreeGrafter"/>
</dbReference>
<evidence type="ECO:0000256" key="5">
    <source>
        <dbReference type="ARBA" id="ARBA00023136"/>
    </source>
</evidence>
<dbReference type="InterPro" id="IPR005821">
    <property type="entry name" value="Ion_trans_dom"/>
</dbReference>
<evidence type="ECO:0000256" key="7">
    <source>
        <dbReference type="SAM" id="Phobius"/>
    </source>
</evidence>
<feature type="transmembrane region" description="Helical" evidence="7">
    <location>
        <begin position="796"/>
        <end position="817"/>
    </location>
</feature>
<evidence type="ECO:0000313" key="9">
    <source>
        <dbReference type="EMBL" id="KAF0562119.1"/>
    </source>
</evidence>
<feature type="domain" description="Ion transport" evidence="8">
    <location>
        <begin position="797"/>
        <end position="1031"/>
    </location>
</feature>
<dbReference type="EMBL" id="WTPW01000003">
    <property type="protein sequence ID" value="KAF0562119.1"/>
    <property type="molecule type" value="Genomic_DNA"/>
</dbReference>
<dbReference type="GO" id="GO:0098703">
    <property type="term" value="P:calcium ion import across plasma membrane"/>
    <property type="evidence" value="ECO:0007669"/>
    <property type="project" value="TreeGrafter"/>
</dbReference>